<keyword evidence="3" id="KW-1185">Reference proteome</keyword>
<dbReference type="EMBL" id="BGPR01053203">
    <property type="protein sequence ID" value="GBO29990.1"/>
    <property type="molecule type" value="Genomic_DNA"/>
</dbReference>
<accession>A0A4Y2W1I4</accession>
<feature type="compositionally biased region" description="Basic residues" evidence="1">
    <location>
        <begin position="70"/>
        <end position="80"/>
    </location>
</feature>
<dbReference type="AlphaFoldDB" id="A0A4Y2W1I4"/>
<organism evidence="2 3">
    <name type="scientific">Araneus ventricosus</name>
    <name type="common">Orbweaver spider</name>
    <name type="synonym">Epeira ventricosa</name>
    <dbReference type="NCBI Taxonomy" id="182803"/>
    <lineage>
        <taxon>Eukaryota</taxon>
        <taxon>Metazoa</taxon>
        <taxon>Ecdysozoa</taxon>
        <taxon>Arthropoda</taxon>
        <taxon>Chelicerata</taxon>
        <taxon>Arachnida</taxon>
        <taxon>Araneae</taxon>
        <taxon>Araneomorphae</taxon>
        <taxon>Entelegynae</taxon>
        <taxon>Araneoidea</taxon>
        <taxon>Araneidae</taxon>
        <taxon>Araneus</taxon>
    </lineage>
</organism>
<feature type="region of interest" description="Disordered" evidence="1">
    <location>
        <begin position="38"/>
        <end position="80"/>
    </location>
</feature>
<name>A0A4Y2W1I4_ARAVE</name>
<sequence>MPSQVMDDALLFALMSSQAMDDALLFFLIPATAQASQKGCKTKKAAGEEKKPPRRVGQRQDPAPGPAFIKSKRKAYKHCP</sequence>
<gene>
    <name evidence="2" type="ORF">AVEN_57526_1</name>
</gene>
<evidence type="ECO:0000256" key="1">
    <source>
        <dbReference type="SAM" id="MobiDB-lite"/>
    </source>
</evidence>
<evidence type="ECO:0000313" key="3">
    <source>
        <dbReference type="Proteomes" id="UP000499080"/>
    </source>
</evidence>
<comment type="caution">
    <text evidence="2">The sequence shown here is derived from an EMBL/GenBank/DDBJ whole genome shotgun (WGS) entry which is preliminary data.</text>
</comment>
<proteinExistence type="predicted"/>
<dbReference type="Proteomes" id="UP000499080">
    <property type="component" value="Unassembled WGS sequence"/>
</dbReference>
<evidence type="ECO:0000313" key="2">
    <source>
        <dbReference type="EMBL" id="GBO29990.1"/>
    </source>
</evidence>
<protein>
    <submittedName>
        <fullName evidence="2">Uncharacterized protein</fullName>
    </submittedName>
</protein>
<reference evidence="2 3" key="1">
    <citation type="journal article" date="2019" name="Sci. Rep.">
        <title>Orb-weaving spider Araneus ventricosus genome elucidates the spidroin gene catalogue.</title>
        <authorList>
            <person name="Kono N."/>
            <person name="Nakamura H."/>
            <person name="Ohtoshi R."/>
            <person name="Moran D.A.P."/>
            <person name="Shinohara A."/>
            <person name="Yoshida Y."/>
            <person name="Fujiwara M."/>
            <person name="Mori M."/>
            <person name="Tomita M."/>
            <person name="Arakawa K."/>
        </authorList>
    </citation>
    <scope>NUCLEOTIDE SEQUENCE [LARGE SCALE GENOMIC DNA]</scope>
</reference>